<name>A0A7Y6TY03_9BURK</name>
<organism evidence="1 2">
    <name type="scientific">Piscinibacter koreensis</name>
    <dbReference type="NCBI Taxonomy" id="2742824"/>
    <lineage>
        <taxon>Bacteria</taxon>
        <taxon>Pseudomonadati</taxon>
        <taxon>Pseudomonadota</taxon>
        <taxon>Betaproteobacteria</taxon>
        <taxon>Burkholderiales</taxon>
        <taxon>Sphaerotilaceae</taxon>
        <taxon>Piscinibacter</taxon>
    </lineage>
</organism>
<dbReference type="Proteomes" id="UP000529637">
    <property type="component" value="Unassembled WGS sequence"/>
</dbReference>
<dbReference type="GO" id="GO:0016787">
    <property type="term" value="F:hydrolase activity"/>
    <property type="evidence" value="ECO:0007669"/>
    <property type="project" value="UniProtKB-KW"/>
</dbReference>
<gene>
    <name evidence="1" type="ORF">HQN59_17790</name>
</gene>
<dbReference type="RefSeq" id="WP_176070452.1">
    <property type="nucleotide sequence ID" value="NZ_JABWMJ010000008.1"/>
</dbReference>
<proteinExistence type="predicted"/>
<dbReference type="AlphaFoldDB" id="A0A7Y6TY03"/>
<sequence>MKGLVVSAAIIAKLREKHQVSVREVEQCFENKCGTFLIDDREDCQTDPPTLWFIAPTNRDRLLQVVFVYRERNMYLKSAFEPTPEKIDRYNRLGR</sequence>
<reference evidence="1 2" key="1">
    <citation type="submission" date="2020-06" db="EMBL/GenBank/DDBJ databases">
        <title>Schlegella sp. ID0723 isolated from air conditioner.</title>
        <authorList>
            <person name="Kim D.Y."/>
            <person name="Kim D.-U."/>
        </authorList>
    </citation>
    <scope>NUCLEOTIDE SEQUENCE [LARGE SCALE GENOMIC DNA]</scope>
    <source>
        <strain evidence="1 2">ID0723</strain>
    </source>
</reference>
<comment type="caution">
    <text evidence="1">The sequence shown here is derived from an EMBL/GenBank/DDBJ whole genome shotgun (WGS) entry which is preliminary data.</text>
</comment>
<keyword evidence="1" id="KW-0378">Hydrolase</keyword>
<protein>
    <submittedName>
        <fullName evidence="1">ADP-ribosyl-(Dinitrogen reductase) hydrolase</fullName>
    </submittedName>
</protein>
<keyword evidence="2" id="KW-1185">Reference proteome</keyword>
<dbReference type="EMBL" id="JABWMJ010000008">
    <property type="protein sequence ID" value="NUZ07622.1"/>
    <property type="molecule type" value="Genomic_DNA"/>
</dbReference>
<evidence type="ECO:0000313" key="1">
    <source>
        <dbReference type="EMBL" id="NUZ07622.1"/>
    </source>
</evidence>
<accession>A0A7Y6TY03</accession>
<evidence type="ECO:0000313" key="2">
    <source>
        <dbReference type="Proteomes" id="UP000529637"/>
    </source>
</evidence>